<dbReference type="PANTHER" id="PTHR12560:SF0">
    <property type="entry name" value="LD18904P"/>
    <property type="match status" value="1"/>
</dbReference>
<feature type="transmembrane region" description="Helical" evidence="8">
    <location>
        <begin position="359"/>
        <end position="380"/>
    </location>
</feature>
<evidence type="ECO:0000256" key="2">
    <source>
        <dbReference type="ARBA" id="ARBA00009808"/>
    </source>
</evidence>
<evidence type="ECO:0000256" key="5">
    <source>
        <dbReference type="ARBA" id="ARBA00023136"/>
    </source>
</evidence>
<proteinExistence type="inferred from homology"/>
<feature type="transmembrane region" description="Helical" evidence="8">
    <location>
        <begin position="156"/>
        <end position="180"/>
    </location>
</feature>
<evidence type="ECO:0000256" key="8">
    <source>
        <dbReference type="SAM" id="Phobius"/>
    </source>
</evidence>
<comment type="subcellular location">
    <subcellularLocation>
        <location evidence="1">Membrane</location>
        <topology evidence="1">Multi-pass membrane protein</topology>
    </subcellularLocation>
</comment>
<dbReference type="OrthoDB" id="537032at2759"/>
<sequence length="469" mass="53246">MKQVSNGLNSNCPQPIHLQSLGLADQSPCKHIPLASSEGIAGQGIQTAYIRFLQRPGRWLLDNQIGFSSVCIAVLLFTHLCVPEARFHASKFLFISHHSASRRTYAVGGDDFYFTGFCIVLFTGLRAALMKYILTPLARHLGISRTKDVNRFAEQAWLLCYYSVLWTLGMYIYCTSSYFLNLKELWTEWPTRELPGINKIYILGQGAFWLQQLLVIHIEQRRKDHWQMLAHHTITIILISTSYVWHLTRVANLILILMDVVDILFSLAKCLKYLGLFTLCDVMFGVFMLSWFLARHVFYLLTMWSIYTHMVDIIPVGCFHGSQDNLTGPTPLPERGWSQILDPFRNPSGTICFSRGVNWAFLGALGFLQLLNLAWLVMIVRVAVRVFKGRGAEDVRSEDEDEDEKPVQTGECDDASSRARAIGVAATDLKSPMRMTSVKRTAHSTSVGLPRRSDQKQLLGRLGCERQIY</sequence>
<gene>
    <name evidence="10" type="ORF">P170DRAFT_473445</name>
</gene>
<evidence type="ECO:0000256" key="4">
    <source>
        <dbReference type="ARBA" id="ARBA00022989"/>
    </source>
</evidence>
<dbReference type="PANTHER" id="PTHR12560">
    <property type="entry name" value="LONGEVITY ASSURANCE FACTOR 1 LAG1"/>
    <property type="match status" value="1"/>
</dbReference>
<dbReference type="GeneID" id="36560738"/>
<dbReference type="InterPro" id="IPR006634">
    <property type="entry name" value="TLC-dom"/>
</dbReference>
<dbReference type="PROSITE" id="PS50922">
    <property type="entry name" value="TLC"/>
    <property type="match status" value="1"/>
</dbReference>
<comment type="similarity">
    <text evidence="2">Belongs to the sphingosine N-acyltransferase family.</text>
</comment>
<dbReference type="AlphaFoldDB" id="A0A2I2GAF3"/>
<keyword evidence="11" id="KW-1185">Reference proteome</keyword>
<feature type="domain" description="TLC" evidence="9">
    <location>
        <begin position="147"/>
        <end position="388"/>
    </location>
</feature>
<dbReference type="GO" id="GO:0046513">
    <property type="term" value="P:ceramide biosynthetic process"/>
    <property type="evidence" value="ECO:0007669"/>
    <property type="project" value="InterPro"/>
</dbReference>
<feature type="transmembrane region" description="Helical" evidence="8">
    <location>
        <begin position="273"/>
        <end position="294"/>
    </location>
</feature>
<dbReference type="Proteomes" id="UP000234275">
    <property type="component" value="Unassembled WGS sequence"/>
</dbReference>
<dbReference type="RefSeq" id="XP_024705158.1">
    <property type="nucleotide sequence ID" value="XM_024853040.1"/>
</dbReference>
<feature type="transmembrane region" description="Helical" evidence="8">
    <location>
        <begin position="112"/>
        <end position="135"/>
    </location>
</feature>
<dbReference type="GO" id="GO:0050291">
    <property type="term" value="F:sphingosine N-acyltransferase activity"/>
    <property type="evidence" value="ECO:0007669"/>
    <property type="project" value="InterPro"/>
</dbReference>
<evidence type="ECO:0000256" key="1">
    <source>
        <dbReference type="ARBA" id="ARBA00004141"/>
    </source>
</evidence>
<dbReference type="GO" id="GO:0016020">
    <property type="term" value="C:membrane"/>
    <property type="evidence" value="ECO:0007669"/>
    <property type="project" value="UniProtKB-SubCell"/>
</dbReference>
<keyword evidence="5 6" id="KW-0472">Membrane</keyword>
<protein>
    <submittedName>
        <fullName evidence="10">Longevity assurance proteins LAG1/LAC1</fullName>
    </submittedName>
</protein>
<dbReference type="STRING" id="1392250.A0A2I2GAF3"/>
<keyword evidence="3 6" id="KW-0812">Transmembrane</keyword>
<feature type="transmembrane region" description="Helical" evidence="8">
    <location>
        <begin position="59"/>
        <end position="80"/>
    </location>
</feature>
<feature type="transmembrane region" description="Helical" evidence="8">
    <location>
        <begin position="200"/>
        <end position="216"/>
    </location>
</feature>
<feature type="region of interest" description="Disordered" evidence="7">
    <location>
        <begin position="433"/>
        <end position="454"/>
    </location>
</feature>
<evidence type="ECO:0000313" key="11">
    <source>
        <dbReference type="Proteomes" id="UP000234275"/>
    </source>
</evidence>
<evidence type="ECO:0000313" key="10">
    <source>
        <dbReference type="EMBL" id="PLB49856.1"/>
    </source>
</evidence>
<evidence type="ECO:0000256" key="6">
    <source>
        <dbReference type="PROSITE-ProRule" id="PRU00205"/>
    </source>
</evidence>
<keyword evidence="4 8" id="KW-1133">Transmembrane helix</keyword>
<dbReference type="SMART" id="SM00724">
    <property type="entry name" value="TLC"/>
    <property type="match status" value="1"/>
</dbReference>
<dbReference type="EMBL" id="MSFO01000003">
    <property type="protein sequence ID" value="PLB49856.1"/>
    <property type="molecule type" value="Genomic_DNA"/>
</dbReference>
<dbReference type="VEuPathDB" id="FungiDB:P170DRAFT_473445"/>
<evidence type="ECO:0000259" key="9">
    <source>
        <dbReference type="PROSITE" id="PS50922"/>
    </source>
</evidence>
<feature type="region of interest" description="Disordered" evidence="7">
    <location>
        <begin position="394"/>
        <end position="416"/>
    </location>
</feature>
<accession>A0A2I2GAF3</accession>
<reference evidence="10 11" key="1">
    <citation type="submission" date="2016-12" db="EMBL/GenBank/DDBJ databases">
        <title>The genomes of Aspergillus section Nigri reveals drivers in fungal speciation.</title>
        <authorList>
            <consortium name="DOE Joint Genome Institute"/>
            <person name="Vesth T.C."/>
            <person name="Nybo J."/>
            <person name="Theobald S."/>
            <person name="Brandl J."/>
            <person name="Frisvad J.C."/>
            <person name="Nielsen K.F."/>
            <person name="Lyhne E.K."/>
            <person name="Kogle M.E."/>
            <person name="Kuo A."/>
            <person name="Riley R."/>
            <person name="Clum A."/>
            <person name="Nolan M."/>
            <person name="Lipzen A."/>
            <person name="Salamov A."/>
            <person name="Henrissat B."/>
            <person name="Wiebenga A."/>
            <person name="De Vries R.P."/>
            <person name="Grigoriev I.V."/>
            <person name="Mortensen U.H."/>
            <person name="Andersen M.R."/>
            <person name="Baker S.E."/>
        </authorList>
    </citation>
    <scope>NUCLEOTIDE SEQUENCE [LARGE SCALE GENOMIC DNA]</scope>
    <source>
        <strain evidence="10 11">IBT 23096</strain>
    </source>
</reference>
<name>A0A2I2GAF3_9EURO</name>
<evidence type="ECO:0000256" key="7">
    <source>
        <dbReference type="SAM" id="MobiDB-lite"/>
    </source>
</evidence>
<evidence type="ECO:0000256" key="3">
    <source>
        <dbReference type="ARBA" id="ARBA00022692"/>
    </source>
</evidence>
<organism evidence="10 11">
    <name type="scientific">Aspergillus steynii IBT 23096</name>
    <dbReference type="NCBI Taxonomy" id="1392250"/>
    <lineage>
        <taxon>Eukaryota</taxon>
        <taxon>Fungi</taxon>
        <taxon>Dikarya</taxon>
        <taxon>Ascomycota</taxon>
        <taxon>Pezizomycotina</taxon>
        <taxon>Eurotiomycetes</taxon>
        <taxon>Eurotiomycetidae</taxon>
        <taxon>Eurotiales</taxon>
        <taxon>Aspergillaceae</taxon>
        <taxon>Aspergillus</taxon>
        <taxon>Aspergillus subgen. Circumdati</taxon>
    </lineage>
</organism>
<comment type="caution">
    <text evidence="10">The sequence shown here is derived from an EMBL/GenBank/DDBJ whole genome shotgun (WGS) entry which is preliminary data.</text>
</comment>
<dbReference type="InterPro" id="IPR016439">
    <property type="entry name" value="Lag1/Lac1-like"/>
</dbReference>
<dbReference type="Pfam" id="PF03798">
    <property type="entry name" value="TRAM_LAG1_CLN8"/>
    <property type="match status" value="1"/>
</dbReference>